<protein>
    <recommendedName>
        <fullName evidence="2">Nephrocystin 3-like N-terminal domain-containing protein</fullName>
    </recommendedName>
</protein>
<feature type="domain" description="Nephrocystin 3-like N-terminal" evidence="2">
    <location>
        <begin position="73"/>
        <end position="236"/>
    </location>
</feature>
<keyword evidence="1" id="KW-0677">Repeat</keyword>
<proteinExistence type="predicted"/>
<dbReference type="PANTHER" id="PTHR10039:SF14">
    <property type="entry name" value="NACHT DOMAIN-CONTAINING PROTEIN"/>
    <property type="match status" value="1"/>
</dbReference>
<dbReference type="InterPro" id="IPR056884">
    <property type="entry name" value="NPHP3-like_N"/>
</dbReference>
<evidence type="ECO:0000259" key="2">
    <source>
        <dbReference type="Pfam" id="PF24883"/>
    </source>
</evidence>
<organism evidence="3 4">
    <name type="scientific">Paramarasmius palmivorus</name>
    <dbReference type="NCBI Taxonomy" id="297713"/>
    <lineage>
        <taxon>Eukaryota</taxon>
        <taxon>Fungi</taxon>
        <taxon>Dikarya</taxon>
        <taxon>Basidiomycota</taxon>
        <taxon>Agaricomycotina</taxon>
        <taxon>Agaricomycetes</taxon>
        <taxon>Agaricomycetidae</taxon>
        <taxon>Agaricales</taxon>
        <taxon>Marasmiineae</taxon>
        <taxon>Marasmiaceae</taxon>
        <taxon>Paramarasmius</taxon>
    </lineage>
</organism>
<dbReference type="InterPro" id="IPR027417">
    <property type="entry name" value="P-loop_NTPase"/>
</dbReference>
<dbReference type="Pfam" id="PF24883">
    <property type="entry name" value="NPHP3_N"/>
    <property type="match status" value="1"/>
</dbReference>
<reference evidence="3 4" key="1">
    <citation type="submission" date="2024-01" db="EMBL/GenBank/DDBJ databases">
        <title>A draft genome for a cacao thread blight-causing isolate of Paramarasmius palmivorus.</title>
        <authorList>
            <person name="Baruah I.K."/>
            <person name="Bukari Y."/>
            <person name="Amoako-Attah I."/>
            <person name="Meinhardt L.W."/>
            <person name="Bailey B.A."/>
            <person name="Cohen S.P."/>
        </authorList>
    </citation>
    <scope>NUCLEOTIDE SEQUENCE [LARGE SCALE GENOMIC DNA]</scope>
    <source>
        <strain evidence="3 4">GH-12</strain>
    </source>
</reference>
<evidence type="ECO:0000313" key="3">
    <source>
        <dbReference type="EMBL" id="KAK7036637.1"/>
    </source>
</evidence>
<dbReference type="Gene3D" id="3.40.50.300">
    <property type="entry name" value="P-loop containing nucleotide triphosphate hydrolases"/>
    <property type="match status" value="1"/>
</dbReference>
<dbReference type="AlphaFoldDB" id="A0AAW0CC23"/>
<dbReference type="SUPFAM" id="SSF52540">
    <property type="entry name" value="P-loop containing nucleoside triphosphate hydrolases"/>
    <property type="match status" value="1"/>
</dbReference>
<evidence type="ECO:0000256" key="1">
    <source>
        <dbReference type="ARBA" id="ARBA00022737"/>
    </source>
</evidence>
<gene>
    <name evidence="3" type="ORF">VNI00_011570</name>
</gene>
<keyword evidence="4" id="KW-1185">Reference proteome</keyword>
<sequence length="777" mass="88438">MALNNASDFTVNGGAHNHVNGTQYNIQNMRHSKPTDDALQILAQHAAMNATYDSDPVLALNCHPNTRIQTLKALNKWITKRNPDTRVQWISGSAGVGKSAIAQKVTEDHRDRIFGAFFFSRNDSTRDGLDSFAATVAYQCCTSDQLGKIVGPLILDAIESNPNVFKTPPKTQFRKLILEPFSKVKWFQRRKLANLLVIDGLDECVDRPSQKTLLEIIDLSITFRTPIPLIFLLCSRPEPQIRHAIASAGFASCLEHIEIPETTVRFTGELSESDSDIQKYFSENFANLRDKYRRVLRDEGETWPGHANMKDLVERASGQFIFAVTVINYIDTLDERPQDRLKTILDRKPGEAQGSPYPALDMLYRQILSTCRNWDKVSLILRLLVTPHAGVVDGSLHRVLWNSSANIAGFLKVKPGDVEILLSRLHSVIQVPEDAESNIRILHASFTDFLLDCTRSLQHCISQYSVTEYCNLVADLLLRTLSSYMGYYPPETYQSTHSFDAAFVSWPEKAVAIASHPLPLAYWTRYCYEIEYPGASLLAELDGYNPYFVSAVYLRYMHCVPAFLFSEWRSCLAWAKSLELEAFAPRTFIQTMESFFNGFYMGYRKETWRLQAVWGTFEVECRLTKGDVWDILVAITGYYKSWWSERLISNNFYPLMVPSTSDPSKIFPEDWVVFQVKASNADLLKRVHGIRMSLDEGALKDFDDDVIHDTSVSVLRELVEKEVLGQFKAMLYERRDLFAHLATKQHELTFQTVPAPSEEHTDPPAQILIPDGIGRRY</sequence>
<evidence type="ECO:0000313" key="4">
    <source>
        <dbReference type="Proteomes" id="UP001383192"/>
    </source>
</evidence>
<dbReference type="EMBL" id="JAYKXP010000050">
    <property type="protein sequence ID" value="KAK7036637.1"/>
    <property type="molecule type" value="Genomic_DNA"/>
</dbReference>
<dbReference type="Proteomes" id="UP001383192">
    <property type="component" value="Unassembled WGS sequence"/>
</dbReference>
<name>A0AAW0CC23_9AGAR</name>
<accession>A0AAW0CC23</accession>
<comment type="caution">
    <text evidence="3">The sequence shown here is derived from an EMBL/GenBank/DDBJ whole genome shotgun (WGS) entry which is preliminary data.</text>
</comment>
<dbReference type="PANTHER" id="PTHR10039">
    <property type="entry name" value="AMELOGENIN"/>
    <property type="match status" value="1"/>
</dbReference>